<evidence type="ECO:0000313" key="5">
    <source>
        <dbReference type="EMBL" id="GJD47299.1"/>
    </source>
</evidence>
<dbReference type="InterPro" id="IPR028082">
    <property type="entry name" value="Peripla_BP_I"/>
</dbReference>
<comment type="similarity">
    <text evidence="1">Belongs to the leucine-binding protein family.</text>
</comment>
<keyword evidence="2" id="KW-0732">Signal</keyword>
<organism evidence="5 6">
    <name type="scientific">Methylobacterium crusticola</name>
    <dbReference type="NCBI Taxonomy" id="1697972"/>
    <lineage>
        <taxon>Bacteria</taxon>
        <taxon>Pseudomonadati</taxon>
        <taxon>Pseudomonadota</taxon>
        <taxon>Alphaproteobacteria</taxon>
        <taxon>Hyphomicrobiales</taxon>
        <taxon>Methylobacteriaceae</taxon>
        <taxon>Methylobacterium</taxon>
    </lineage>
</organism>
<proteinExistence type="inferred from homology"/>
<dbReference type="Pfam" id="PF13458">
    <property type="entry name" value="Peripla_BP_6"/>
    <property type="match status" value="1"/>
</dbReference>
<accession>A0ABQ4QRG3</accession>
<comment type="caution">
    <text evidence="5">The sequence shown here is derived from an EMBL/GenBank/DDBJ whole genome shotgun (WGS) entry which is preliminary data.</text>
</comment>
<name>A0ABQ4QRG3_9HYPH</name>
<evidence type="ECO:0000256" key="3">
    <source>
        <dbReference type="ARBA" id="ARBA00022970"/>
    </source>
</evidence>
<keyword evidence="6" id="KW-1185">Reference proteome</keyword>
<evidence type="ECO:0000313" key="6">
    <source>
        <dbReference type="Proteomes" id="UP001055167"/>
    </source>
</evidence>
<dbReference type="PANTHER" id="PTHR30483:SF6">
    <property type="entry name" value="PERIPLASMIC BINDING PROTEIN OF ABC TRANSPORTER FOR NATURAL AMINO ACIDS"/>
    <property type="match status" value="1"/>
</dbReference>
<evidence type="ECO:0000259" key="4">
    <source>
        <dbReference type="Pfam" id="PF13458"/>
    </source>
</evidence>
<dbReference type="InterPro" id="IPR051010">
    <property type="entry name" value="BCAA_transport"/>
</dbReference>
<sequence>MTLGFDRRRLLTGGAAAAGLALAAPALLRHARAEGTGPIRIGFPVPLTGPFGAEANDQVRAAQIAVKEFNAAGGLGGRLAEILVRDDKLNPGEAATRTLELIEKDKVNVLVGGLSAAVTLSINNVARGRGVIYNSISQSDAITEAKDFGRTTFHEALSPHMTAGAVGRYVFPRHGKRVAFLTADYAYGHEMVRGFRRAGAAFGIEVVSDVRHPIGATDYSAFLPMIASLRPDVLCLCNFGRDQVVSVQQATEFGLKQSTKLVAPVLLLTARKAGGEAFEGVVGGTSYYWGLEETVPSARAFNDKFRAAYGGAVPSDYGALGYAGVRSVLEAAKLAGSVETDRLVPALEALRADFYKGPQYFRTCDHQSVQSVLIVESKFRNQRTPDDLFSIVHAEAPDEAGLRSCAELGHRQG</sequence>
<reference evidence="5" key="2">
    <citation type="submission" date="2021-08" db="EMBL/GenBank/DDBJ databases">
        <authorList>
            <person name="Tani A."/>
            <person name="Ola A."/>
            <person name="Ogura Y."/>
            <person name="Katsura K."/>
            <person name="Hayashi T."/>
        </authorList>
    </citation>
    <scope>NUCLEOTIDE SEQUENCE</scope>
    <source>
        <strain evidence="5">KCTC 52305</strain>
    </source>
</reference>
<dbReference type="PROSITE" id="PS51318">
    <property type="entry name" value="TAT"/>
    <property type="match status" value="1"/>
</dbReference>
<reference evidence="5" key="1">
    <citation type="journal article" date="2021" name="Front. Microbiol.">
        <title>Comprehensive Comparative Genomics and Phenotyping of Methylobacterium Species.</title>
        <authorList>
            <person name="Alessa O."/>
            <person name="Ogura Y."/>
            <person name="Fujitani Y."/>
            <person name="Takami H."/>
            <person name="Hayashi T."/>
            <person name="Sahin N."/>
            <person name="Tani A."/>
        </authorList>
    </citation>
    <scope>NUCLEOTIDE SEQUENCE</scope>
    <source>
        <strain evidence="5">KCTC 52305</strain>
    </source>
</reference>
<keyword evidence="3" id="KW-0813">Transport</keyword>
<feature type="domain" description="Leucine-binding protein" evidence="4">
    <location>
        <begin position="38"/>
        <end position="378"/>
    </location>
</feature>
<evidence type="ECO:0000256" key="2">
    <source>
        <dbReference type="ARBA" id="ARBA00022729"/>
    </source>
</evidence>
<evidence type="ECO:0000256" key="1">
    <source>
        <dbReference type="ARBA" id="ARBA00010062"/>
    </source>
</evidence>
<dbReference type="InterPro" id="IPR006311">
    <property type="entry name" value="TAT_signal"/>
</dbReference>
<dbReference type="RefSeq" id="WP_128561639.1">
    <property type="nucleotide sequence ID" value="NZ_BPQH01000001.1"/>
</dbReference>
<dbReference type="InterPro" id="IPR028081">
    <property type="entry name" value="Leu-bd"/>
</dbReference>
<keyword evidence="3" id="KW-0029">Amino-acid transport</keyword>
<protein>
    <recommendedName>
        <fullName evidence="4">Leucine-binding protein domain-containing protein</fullName>
    </recommendedName>
</protein>
<gene>
    <name evidence="5" type="ORF">OPKNFCMD_0005</name>
</gene>
<dbReference type="Gene3D" id="3.40.50.2300">
    <property type="match status" value="2"/>
</dbReference>
<dbReference type="EMBL" id="BPQH01000001">
    <property type="protein sequence ID" value="GJD47299.1"/>
    <property type="molecule type" value="Genomic_DNA"/>
</dbReference>
<dbReference type="Proteomes" id="UP001055167">
    <property type="component" value="Unassembled WGS sequence"/>
</dbReference>
<dbReference type="PANTHER" id="PTHR30483">
    <property type="entry name" value="LEUCINE-SPECIFIC-BINDING PROTEIN"/>
    <property type="match status" value="1"/>
</dbReference>
<dbReference type="SUPFAM" id="SSF53822">
    <property type="entry name" value="Periplasmic binding protein-like I"/>
    <property type="match status" value="1"/>
</dbReference>